<feature type="compositionally biased region" description="Basic and acidic residues" evidence="1">
    <location>
        <begin position="1248"/>
        <end position="1270"/>
    </location>
</feature>
<keyword evidence="3" id="KW-1185">Reference proteome</keyword>
<dbReference type="PANTHER" id="PTHR43628">
    <property type="entry name" value="ACTIVATOR OF C KINASE PROTEIN 1-RELATED"/>
    <property type="match status" value="1"/>
</dbReference>
<feature type="region of interest" description="Disordered" evidence="1">
    <location>
        <begin position="782"/>
        <end position="822"/>
    </location>
</feature>
<dbReference type="Proteomes" id="UP000186406">
    <property type="component" value="Unassembled WGS sequence"/>
</dbReference>
<feature type="compositionally biased region" description="Low complexity" evidence="1">
    <location>
        <begin position="782"/>
        <end position="802"/>
    </location>
</feature>
<feature type="compositionally biased region" description="Low complexity" evidence="1">
    <location>
        <begin position="1284"/>
        <end position="1301"/>
    </location>
</feature>
<dbReference type="EMBL" id="FRXO01000010">
    <property type="protein sequence ID" value="SHO67138.1"/>
    <property type="molecule type" value="Genomic_DNA"/>
</dbReference>
<feature type="region of interest" description="Disordered" evidence="1">
    <location>
        <begin position="860"/>
        <end position="892"/>
    </location>
</feature>
<evidence type="ECO:0000256" key="1">
    <source>
        <dbReference type="SAM" id="MobiDB-lite"/>
    </source>
</evidence>
<reference evidence="2 3" key="1">
    <citation type="submission" date="2016-12" db="EMBL/GenBank/DDBJ databases">
        <authorList>
            <person name="Song W.-J."/>
            <person name="Kurnit D.M."/>
        </authorList>
    </citation>
    <scope>NUCLEOTIDE SEQUENCE [LARGE SCALE GENOMIC DNA]</scope>
    <source>
        <strain evidence="2 3">DSM 19599</strain>
    </source>
</reference>
<feature type="compositionally biased region" description="Low complexity" evidence="1">
    <location>
        <begin position="66"/>
        <end position="87"/>
    </location>
</feature>
<proteinExistence type="predicted"/>
<evidence type="ECO:0000313" key="2">
    <source>
        <dbReference type="EMBL" id="SHO67138.1"/>
    </source>
</evidence>
<gene>
    <name evidence="2" type="ORF">SAMN02745172_03804</name>
</gene>
<dbReference type="InterPro" id="IPR011990">
    <property type="entry name" value="TPR-like_helical_dom_sf"/>
</dbReference>
<feature type="compositionally biased region" description="Basic and acidic residues" evidence="1">
    <location>
        <begin position="27"/>
        <end position="53"/>
    </location>
</feature>
<feature type="region of interest" description="Disordered" evidence="1">
    <location>
        <begin position="1"/>
        <end position="142"/>
    </location>
</feature>
<accession>A0A1M7ZQE6</accession>
<evidence type="ECO:0000313" key="3">
    <source>
        <dbReference type="Proteomes" id="UP000186406"/>
    </source>
</evidence>
<dbReference type="SUPFAM" id="SSF81901">
    <property type="entry name" value="HCP-like"/>
    <property type="match status" value="1"/>
</dbReference>
<organism evidence="2 3">
    <name type="scientific">Pseudoxanthobacter soli DSM 19599</name>
    <dbReference type="NCBI Taxonomy" id="1123029"/>
    <lineage>
        <taxon>Bacteria</taxon>
        <taxon>Pseudomonadati</taxon>
        <taxon>Pseudomonadota</taxon>
        <taxon>Alphaproteobacteria</taxon>
        <taxon>Hyphomicrobiales</taxon>
        <taxon>Segnochrobactraceae</taxon>
        <taxon>Pseudoxanthobacter</taxon>
    </lineage>
</organism>
<dbReference type="Pfam" id="PF08238">
    <property type="entry name" value="Sel1"/>
    <property type="match status" value="4"/>
</dbReference>
<dbReference type="SMART" id="SM00671">
    <property type="entry name" value="SEL1"/>
    <property type="match status" value="4"/>
</dbReference>
<sequence>MRSEGASNQPKGSEPTDEPGRHLPGRRGQDRPAGERRGAEAFPEPHRTRRVLDPEDPMAPPHRILPSSTAPAIGSPSAASAAGQRVRAAARDAIDSAIEGAWPQWPEDVPAPGGAARMGAPSTRAPASKPASSAPAIGPVPPSTVRRAAGYASAIPAPMPDDETVALLRAALAREQAKHAAAPPLSPQAARPRHDRTAARPAHLRLPPGWDDIALPSLPEPAARTTIPTSGEPAPKPAPDEIELGETAAAIVDAARERAESIQFEIADASAAIAAPAASAVSAADAGDGRIEPATAGDITAGDIDESAFAAVAAALGEMDLGEMDLGETDLAGLDEDAPDEAVETVPAAPSSVGDATAARHSPFLEGGADTGEDAYATACIGADAAKAEDEGTRGLVDSGDDAAEVHGRVQDAGTADTGASVDAGGDGNLGAMLEALDEIGRRVRALAEGPPVAANTTAVPAEPVADEALARPEPAPEPVVPQPDLAAIERRFVALSAKIDRAWRHAEDDLRTVRSDLGVVVGDIGEIRQTLAGLAAKGETRDVETRDLEPLTARIDSLAARHEAERETAEKSRIEISAAQERLVDELATLADALADADFGAQFERLHREQRVLNRRLDALPVQADLARLDGRIADVATALHAVADVALQPQDENAAVLALADKVDGLSQRMDVVTSSVAALHARPIEVEIDRAFERNRERIAAALGDQISAQVALDVSVQVSTVLAEQFEGLIALVEARLSAPASPLHPTADTGSVREPAMRTAAIAPAFAAASEPAYRPATTDAAARWPETPAPAPAATHPAEHEAYRPPHGDASATPRSGRSLDAILRARAAVNRVVSSDPEADAAAAPMPVFGGEMAASSPSPAALHVRPPAAGPTRPAPVAPVSEPTGLRAESVAPAALASPVPPSTVAFEADRAAGARPRAAAGRDPDADSLRHGLSDLIAAARAGIAGRDGDDSPRPASRRFGRARVLAVAAVSLVALALLGREGAAGIAALFGRDAPAQSTAATDEADDAAIRALAAQMVANSGRAAPAEPLRTETAAPAPAAVAAPAERSAAAPAVAAPFSLTPADSTGADGAGGLPESIGPRSLRDAALSGDRFAAYDIAMRFLEGSGVAPDPAAAADWFRRSALAGDARAAFRLASMIEHGTGVAKDPAAARGFYLQAANGGNVLAMHNLAVLLSDGSGGTPDAEGAARWFRAAAGHGVVDSQFNLGVLYLRGSGVPVDYAEAYRWFSLAAAGGDEQAKSRRDATAQRIDAGTRSRVDAEVASWTPEPADPFANAAESTSAPATAPTPAT</sequence>
<dbReference type="Gene3D" id="1.25.40.10">
    <property type="entry name" value="Tetratricopeptide repeat domain"/>
    <property type="match status" value="1"/>
</dbReference>
<feature type="compositionally biased region" description="Basic and acidic residues" evidence="1">
    <location>
        <begin position="803"/>
        <end position="813"/>
    </location>
</feature>
<dbReference type="InterPro" id="IPR006597">
    <property type="entry name" value="Sel1-like"/>
</dbReference>
<dbReference type="PANTHER" id="PTHR43628:SF1">
    <property type="entry name" value="CHITIN SYNTHASE REGULATORY FACTOR 2-RELATED"/>
    <property type="match status" value="1"/>
</dbReference>
<feature type="compositionally biased region" description="Low complexity" evidence="1">
    <location>
        <begin position="110"/>
        <end position="136"/>
    </location>
</feature>
<feature type="region of interest" description="Disordered" evidence="1">
    <location>
        <begin position="1248"/>
        <end position="1301"/>
    </location>
</feature>
<dbReference type="InterPro" id="IPR052945">
    <property type="entry name" value="Mitotic_Regulator"/>
</dbReference>
<protein>
    <submittedName>
        <fullName evidence="2">TPR repeat</fullName>
    </submittedName>
</protein>
<dbReference type="STRING" id="1123029.SAMN02745172_03804"/>
<feature type="compositionally biased region" description="Polar residues" evidence="1">
    <location>
        <begin position="1"/>
        <end position="11"/>
    </location>
</feature>
<feature type="region of interest" description="Disordered" evidence="1">
    <location>
        <begin position="174"/>
        <end position="240"/>
    </location>
</feature>
<name>A0A1M7ZQE6_9HYPH</name>